<feature type="region of interest" description="Disordered" evidence="1">
    <location>
        <begin position="1"/>
        <end position="30"/>
    </location>
</feature>
<sequence>MAPSVPATTWGRMRRVTAREEREAATPGQGAAPLHAAALAAGLLAGAWHPGPEPPSRRASVTRDLALGLRVDLEKLAGPHDVNPSLNATVEGALRSADVASLAAASLADLPEANARGAAAAAHLAAGAARALCALIGEAGAGGRAGYASKDARSAAWRAGLAARQADEALEDLRGVIVREA</sequence>
<name>A0A6J4RQ21_9ACTN</name>
<evidence type="ECO:0000313" key="2">
    <source>
        <dbReference type="EMBL" id="CAA9474619.1"/>
    </source>
</evidence>
<dbReference type="AlphaFoldDB" id="A0A6J4RQ21"/>
<evidence type="ECO:0000256" key="1">
    <source>
        <dbReference type="SAM" id="MobiDB-lite"/>
    </source>
</evidence>
<gene>
    <name evidence="2" type="ORF">AVDCRST_MAG25-2308</name>
</gene>
<dbReference type="EMBL" id="CADCVI010000143">
    <property type="protein sequence ID" value="CAA9474619.1"/>
    <property type="molecule type" value="Genomic_DNA"/>
</dbReference>
<reference evidence="2" key="1">
    <citation type="submission" date="2020-02" db="EMBL/GenBank/DDBJ databases">
        <authorList>
            <person name="Meier V. D."/>
        </authorList>
    </citation>
    <scope>NUCLEOTIDE SEQUENCE</scope>
    <source>
        <strain evidence="2">AVDCRST_MAG25</strain>
    </source>
</reference>
<evidence type="ECO:0008006" key="3">
    <source>
        <dbReference type="Google" id="ProtNLM"/>
    </source>
</evidence>
<accession>A0A6J4RQ21</accession>
<organism evidence="2">
    <name type="scientific">uncultured Rubrobacteraceae bacterium</name>
    <dbReference type="NCBI Taxonomy" id="349277"/>
    <lineage>
        <taxon>Bacteria</taxon>
        <taxon>Bacillati</taxon>
        <taxon>Actinomycetota</taxon>
        <taxon>Rubrobacteria</taxon>
        <taxon>Rubrobacterales</taxon>
        <taxon>Rubrobacteraceae</taxon>
        <taxon>environmental samples</taxon>
    </lineage>
</organism>
<proteinExistence type="predicted"/>
<protein>
    <recommendedName>
        <fullName evidence="3">Cyclodeaminase/cyclohydrolase domain-containing protein</fullName>
    </recommendedName>
</protein>